<gene>
    <name evidence="1" type="ORF">OPV22_028328</name>
</gene>
<accession>A0AAV8Q062</accession>
<dbReference type="Proteomes" id="UP001222027">
    <property type="component" value="Unassembled WGS sequence"/>
</dbReference>
<dbReference type="AlphaFoldDB" id="A0AAV8Q062"/>
<evidence type="ECO:0000313" key="1">
    <source>
        <dbReference type="EMBL" id="KAJ8465776.1"/>
    </source>
</evidence>
<evidence type="ECO:0000313" key="2">
    <source>
        <dbReference type="Proteomes" id="UP001222027"/>
    </source>
</evidence>
<protein>
    <submittedName>
        <fullName evidence="1">Uncharacterized protein</fullName>
    </submittedName>
</protein>
<name>A0AAV8Q062_ENSVE</name>
<comment type="caution">
    <text evidence="1">The sequence shown here is derived from an EMBL/GenBank/DDBJ whole genome shotgun (WGS) entry which is preliminary data.</text>
</comment>
<organism evidence="1 2">
    <name type="scientific">Ensete ventricosum</name>
    <name type="common">Abyssinian banana</name>
    <name type="synonym">Musa ensete</name>
    <dbReference type="NCBI Taxonomy" id="4639"/>
    <lineage>
        <taxon>Eukaryota</taxon>
        <taxon>Viridiplantae</taxon>
        <taxon>Streptophyta</taxon>
        <taxon>Embryophyta</taxon>
        <taxon>Tracheophyta</taxon>
        <taxon>Spermatophyta</taxon>
        <taxon>Magnoliopsida</taxon>
        <taxon>Liliopsida</taxon>
        <taxon>Zingiberales</taxon>
        <taxon>Musaceae</taxon>
        <taxon>Ensete</taxon>
    </lineage>
</organism>
<keyword evidence="2" id="KW-1185">Reference proteome</keyword>
<dbReference type="EMBL" id="JAQQAF010000008">
    <property type="protein sequence ID" value="KAJ8465776.1"/>
    <property type="molecule type" value="Genomic_DNA"/>
</dbReference>
<proteinExistence type="predicted"/>
<sequence length="93" mass="10419">MASGGRRISGKPIRTRFPSRRRPHRLLLPLATQPIYLSATPVFAWFGCFCCHDQTGLSFVSVPWKMEGFWGILSSASEPLCFQEEGNGMEQEG</sequence>
<reference evidence="1 2" key="1">
    <citation type="submission" date="2022-12" db="EMBL/GenBank/DDBJ databases">
        <title>Chromosome-scale assembly of the Ensete ventricosum genome.</title>
        <authorList>
            <person name="Dussert Y."/>
            <person name="Stocks J."/>
            <person name="Wendawek A."/>
            <person name="Woldeyes F."/>
            <person name="Nichols R.A."/>
            <person name="Borrell J.S."/>
        </authorList>
    </citation>
    <scope>NUCLEOTIDE SEQUENCE [LARGE SCALE GENOMIC DNA]</scope>
    <source>
        <strain evidence="2">cv. Maze</strain>
        <tissue evidence="1">Seeds</tissue>
    </source>
</reference>